<evidence type="ECO:0000256" key="2">
    <source>
        <dbReference type="SAM" id="Phobius"/>
    </source>
</evidence>
<dbReference type="PANTHER" id="PTHR36367">
    <property type="entry name" value="TRANSMEMBRANE PROTEIN"/>
    <property type="match status" value="1"/>
</dbReference>
<feature type="transmembrane region" description="Helical" evidence="2">
    <location>
        <begin position="642"/>
        <end position="661"/>
    </location>
</feature>
<keyword evidence="2" id="KW-1133">Transmembrane helix</keyword>
<keyword evidence="2" id="KW-0472">Membrane</keyword>
<reference evidence="3 4" key="1">
    <citation type="submission" date="2024-10" db="EMBL/GenBank/DDBJ databases">
        <title>Updated reference genomes for cyclostephanoid diatoms.</title>
        <authorList>
            <person name="Roberts W.R."/>
            <person name="Alverson A.J."/>
        </authorList>
    </citation>
    <scope>NUCLEOTIDE SEQUENCE [LARGE SCALE GENOMIC DNA]</scope>
    <source>
        <strain evidence="3 4">AJA228-03</strain>
    </source>
</reference>
<feature type="transmembrane region" description="Helical" evidence="2">
    <location>
        <begin position="691"/>
        <end position="710"/>
    </location>
</feature>
<evidence type="ECO:0000256" key="1">
    <source>
        <dbReference type="SAM" id="MobiDB-lite"/>
    </source>
</evidence>
<feature type="compositionally biased region" description="Gly residues" evidence="1">
    <location>
        <begin position="107"/>
        <end position="118"/>
    </location>
</feature>
<feature type="transmembrane region" description="Helical" evidence="2">
    <location>
        <begin position="575"/>
        <end position="598"/>
    </location>
</feature>
<dbReference type="InterPro" id="IPR032710">
    <property type="entry name" value="NTF2-like_dom_sf"/>
</dbReference>
<sequence length="789" mass="86811">MLPSVLLLAFAPRESQGYGIGIGIGIGDRPLPLTRGTSSGGRGGPPSSAATTTSGAGRREPTDLSAGLRDLVGPYDDDYSEFGSASLGGPYDRPSIRDERGNNPASFGGGVNGGGGGGFGRRNSPGFLGFRGDRNYPNYDVVIDAPSRSGGGTARSAAARIFDNVDYDDIPGSSTRRIGNGFGPTGLVRGSSSGDPYDRGLNSDFINTNGSSNNRRGANRGGGLGGGVGYDDFDDLPIGVPYSGGRRPTNRIRGEVPQVYRREYIDSIGRLTPVERYFEAWNRRNVPLALSCFDDNVYYDDTQFSEPFIGKSKLADHLLYVSDCLPESFYFVVDELSVGRAQGGYWGGGGGRRRRDRTGTPTFQLGRDRAALAVRRASNAPSIGIGALWHIENEFGPLPFARGSSFFKVDPNTNLIYEAYDFPEPAAKTGSTGLKFLSVASKLIDEPKRWLPFIGWIVYVYVVHFSNGILPGKDIFHADPRTWREIQDLSFNFMFVAPVTHMTASPKLNPVLEGLFNGMLAWSFLFAGFLSDERSGTGPYGKEPRYYDDLVLNQEQVLDNGVVLVPPVSITKKNLVALVPTIVGMQFLTSAFLLPYLFSRTSERYSSSSMEVRSPSFYNGPRRIRPLYKEELDRPALVLGEWRGLGVLLASIGIFALYWGFAGRPEDFGPPIWVSDKRMVDFAKLLNNDRVAASFVIDMWVYGIFQGWLVDDDWKRRGRSLEEEKFLRNVAKFVPFFGLASYLIFRPKFPSSRETFDYDAFFNSRGRRGGRGGGGRFGDGFDGRFRNRN</sequence>
<accession>A0ABD3SF66</accession>
<dbReference type="EMBL" id="JALLPB020000044">
    <property type="protein sequence ID" value="KAL3823169.1"/>
    <property type="molecule type" value="Genomic_DNA"/>
</dbReference>
<gene>
    <name evidence="3" type="ORF">ACHAXA_010053</name>
</gene>
<dbReference type="Gene3D" id="3.10.450.50">
    <property type="match status" value="1"/>
</dbReference>
<feature type="region of interest" description="Disordered" evidence="1">
    <location>
        <begin position="29"/>
        <end position="70"/>
    </location>
</feature>
<keyword evidence="2" id="KW-0812">Transmembrane</keyword>
<proteinExistence type="predicted"/>
<organism evidence="3 4">
    <name type="scientific">Cyclostephanos tholiformis</name>
    <dbReference type="NCBI Taxonomy" id="382380"/>
    <lineage>
        <taxon>Eukaryota</taxon>
        <taxon>Sar</taxon>
        <taxon>Stramenopiles</taxon>
        <taxon>Ochrophyta</taxon>
        <taxon>Bacillariophyta</taxon>
        <taxon>Coscinodiscophyceae</taxon>
        <taxon>Thalassiosirophycidae</taxon>
        <taxon>Stephanodiscales</taxon>
        <taxon>Stephanodiscaceae</taxon>
        <taxon>Cyclostephanos</taxon>
    </lineage>
</organism>
<evidence type="ECO:0000313" key="4">
    <source>
        <dbReference type="Proteomes" id="UP001530377"/>
    </source>
</evidence>
<evidence type="ECO:0000313" key="3">
    <source>
        <dbReference type="EMBL" id="KAL3823169.1"/>
    </source>
</evidence>
<protein>
    <submittedName>
        <fullName evidence="3">Uncharacterized protein</fullName>
    </submittedName>
</protein>
<name>A0ABD3SF66_9STRA</name>
<dbReference type="SUPFAM" id="SSF54427">
    <property type="entry name" value="NTF2-like"/>
    <property type="match status" value="1"/>
</dbReference>
<comment type="caution">
    <text evidence="3">The sequence shown here is derived from an EMBL/GenBank/DDBJ whole genome shotgun (WGS) entry which is preliminary data.</text>
</comment>
<feature type="region of interest" description="Disordered" evidence="1">
    <location>
        <begin position="83"/>
        <end position="118"/>
    </location>
</feature>
<dbReference type="Proteomes" id="UP001530377">
    <property type="component" value="Unassembled WGS sequence"/>
</dbReference>
<dbReference type="AlphaFoldDB" id="A0ABD3SF66"/>
<keyword evidence="4" id="KW-1185">Reference proteome</keyword>
<dbReference type="PANTHER" id="PTHR36367:SF2">
    <property type="entry name" value="TRANSMEMBRANE PROTEIN"/>
    <property type="match status" value="1"/>
</dbReference>